<keyword evidence="4" id="KW-1185">Reference proteome</keyword>
<dbReference type="SUPFAM" id="SSF53254">
    <property type="entry name" value="Phosphoglycerate mutase-like"/>
    <property type="match status" value="1"/>
</dbReference>
<feature type="binding site" evidence="2">
    <location>
        <position position="61"/>
    </location>
    <ligand>
        <name>substrate</name>
    </ligand>
</feature>
<dbReference type="PANTHER" id="PTHR48100">
    <property type="entry name" value="BROAD-SPECIFICITY PHOSPHATASE YOR283W-RELATED"/>
    <property type="match status" value="1"/>
</dbReference>
<dbReference type="InterPro" id="IPR050275">
    <property type="entry name" value="PGM_Phosphatase"/>
</dbReference>
<comment type="caution">
    <text evidence="3">The sequence shown here is derived from an EMBL/GenBank/DDBJ whole genome shotgun (WGS) entry which is preliminary data.</text>
</comment>
<evidence type="ECO:0000256" key="2">
    <source>
        <dbReference type="PIRSR" id="PIRSR613078-2"/>
    </source>
</evidence>
<dbReference type="EMBL" id="QUMS01000002">
    <property type="protein sequence ID" value="REG08601.1"/>
    <property type="molecule type" value="Genomic_DNA"/>
</dbReference>
<accession>A0A3E0ABB1</accession>
<dbReference type="SMART" id="SM00855">
    <property type="entry name" value="PGAM"/>
    <property type="match status" value="1"/>
</dbReference>
<dbReference type="GO" id="GO:0005737">
    <property type="term" value="C:cytoplasm"/>
    <property type="evidence" value="ECO:0007669"/>
    <property type="project" value="TreeGrafter"/>
</dbReference>
<evidence type="ECO:0000313" key="3">
    <source>
        <dbReference type="EMBL" id="REG08601.1"/>
    </source>
</evidence>
<proteinExistence type="predicted"/>
<dbReference type="Pfam" id="PF00300">
    <property type="entry name" value="His_Phos_1"/>
    <property type="match status" value="1"/>
</dbReference>
<dbReference type="OrthoDB" id="9781415at2"/>
<dbReference type="CDD" id="cd07067">
    <property type="entry name" value="HP_PGM_like"/>
    <property type="match status" value="1"/>
</dbReference>
<feature type="active site" description="Tele-phosphohistidine intermediate" evidence="1">
    <location>
        <position position="12"/>
    </location>
</feature>
<sequence>MENSTQLILVRHAETTMITGNRIHGHLDAPLSEAGLADCRKTADYFRGQHIDTLYASSLGRAMRTAEIIGEAIQLDPIPVDKLRERYYGRLEGKRLDRFEPDGSGPWYFRPYVNLTLWLTGEHEKDLVARVIEGTEEIIARHPNQRTMLVVHWGILGILSQYFQGLDVDAWRLIGPWTACGISEFQLVDGRWQVLRMNDGSHLVN</sequence>
<name>A0A3E0ABB1_9CHLR</name>
<dbReference type="AlphaFoldDB" id="A0A3E0ABB1"/>
<dbReference type="InterPro" id="IPR013078">
    <property type="entry name" value="His_Pase_superF_clade-1"/>
</dbReference>
<dbReference type="GO" id="GO:0016791">
    <property type="term" value="F:phosphatase activity"/>
    <property type="evidence" value="ECO:0007669"/>
    <property type="project" value="TreeGrafter"/>
</dbReference>
<dbReference type="PANTHER" id="PTHR48100:SF1">
    <property type="entry name" value="HISTIDINE PHOSPHATASE FAMILY PROTEIN-RELATED"/>
    <property type="match status" value="1"/>
</dbReference>
<protein>
    <submittedName>
        <fullName evidence="3">Phosphoglycerate mutase</fullName>
    </submittedName>
</protein>
<evidence type="ECO:0000256" key="1">
    <source>
        <dbReference type="PIRSR" id="PIRSR613078-1"/>
    </source>
</evidence>
<feature type="active site" description="Proton donor/acceptor" evidence="1">
    <location>
        <position position="85"/>
    </location>
</feature>
<dbReference type="RefSeq" id="WP_116225252.1">
    <property type="nucleotide sequence ID" value="NZ_AP018437.1"/>
</dbReference>
<evidence type="ECO:0000313" key="4">
    <source>
        <dbReference type="Proteomes" id="UP000256388"/>
    </source>
</evidence>
<gene>
    <name evidence="3" type="ORF">DFR64_1973</name>
</gene>
<dbReference type="InterPro" id="IPR029033">
    <property type="entry name" value="His_PPase_superfam"/>
</dbReference>
<reference evidence="3 4" key="1">
    <citation type="submission" date="2018-08" db="EMBL/GenBank/DDBJ databases">
        <title>Genomic Encyclopedia of Type Strains, Phase IV (KMG-IV): sequencing the most valuable type-strain genomes for metagenomic binning, comparative biology and taxonomic classification.</title>
        <authorList>
            <person name="Goeker M."/>
        </authorList>
    </citation>
    <scope>NUCLEOTIDE SEQUENCE [LARGE SCALE GENOMIC DNA]</scope>
    <source>
        <strain evidence="3 4">DSM 23923</strain>
    </source>
</reference>
<organism evidence="3 4">
    <name type="scientific">Pelolinea submarina</name>
    <dbReference type="NCBI Taxonomy" id="913107"/>
    <lineage>
        <taxon>Bacteria</taxon>
        <taxon>Bacillati</taxon>
        <taxon>Chloroflexota</taxon>
        <taxon>Anaerolineae</taxon>
        <taxon>Anaerolineales</taxon>
        <taxon>Anaerolineaceae</taxon>
        <taxon>Pelolinea</taxon>
    </lineage>
</organism>
<feature type="binding site" evidence="2">
    <location>
        <begin position="85"/>
        <end position="88"/>
    </location>
    <ligand>
        <name>substrate</name>
    </ligand>
</feature>
<dbReference type="Gene3D" id="3.40.50.1240">
    <property type="entry name" value="Phosphoglycerate mutase-like"/>
    <property type="match status" value="1"/>
</dbReference>
<dbReference type="Proteomes" id="UP000256388">
    <property type="component" value="Unassembled WGS sequence"/>
</dbReference>